<evidence type="ECO:0000313" key="2">
    <source>
        <dbReference type="EMBL" id="KAA6353438.1"/>
    </source>
</evidence>
<comment type="caution">
    <text evidence="2">The sequence shown here is derived from an EMBL/GenBank/DDBJ whole genome shotgun (WGS) entry which is preliminary data.</text>
</comment>
<evidence type="ECO:0000256" key="1">
    <source>
        <dbReference type="SAM" id="MobiDB-lite"/>
    </source>
</evidence>
<feature type="compositionally biased region" description="Polar residues" evidence="1">
    <location>
        <begin position="27"/>
        <end position="37"/>
    </location>
</feature>
<feature type="region of interest" description="Disordered" evidence="1">
    <location>
        <begin position="131"/>
        <end position="155"/>
    </location>
</feature>
<feature type="non-terminal residue" evidence="2">
    <location>
        <position position="1"/>
    </location>
</feature>
<protein>
    <submittedName>
        <fullName evidence="2">Uncharacterized protein</fullName>
    </submittedName>
</protein>
<feature type="region of interest" description="Disordered" evidence="1">
    <location>
        <begin position="1"/>
        <end position="48"/>
    </location>
</feature>
<accession>A0A5J4T5K9</accession>
<name>A0A5J4T5K9_9EUKA</name>
<dbReference type="AlphaFoldDB" id="A0A5J4T5K9"/>
<reference evidence="2 3" key="1">
    <citation type="submission" date="2019-03" db="EMBL/GenBank/DDBJ databases">
        <title>Single cell metagenomics reveals metabolic interactions within the superorganism composed of flagellate Streblomastix strix and complex community of Bacteroidetes bacteria on its surface.</title>
        <authorList>
            <person name="Treitli S.C."/>
            <person name="Kolisko M."/>
            <person name="Husnik F."/>
            <person name="Keeling P."/>
            <person name="Hampl V."/>
        </authorList>
    </citation>
    <scope>NUCLEOTIDE SEQUENCE [LARGE SCALE GENOMIC DNA]</scope>
    <source>
        <strain evidence="2">ST1C</strain>
    </source>
</reference>
<organism evidence="2 3">
    <name type="scientific">Streblomastix strix</name>
    <dbReference type="NCBI Taxonomy" id="222440"/>
    <lineage>
        <taxon>Eukaryota</taxon>
        <taxon>Metamonada</taxon>
        <taxon>Preaxostyla</taxon>
        <taxon>Oxymonadida</taxon>
        <taxon>Streblomastigidae</taxon>
        <taxon>Streblomastix</taxon>
    </lineage>
</organism>
<proteinExistence type="predicted"/>
<sequence length="235" mass="26131">TPSDLNSSESTSSTEQPTLDAQEELESNVQSPETVTESDAGPGSKIGLRKITMQQDHKQKKIGKKLKNEIIEMLSYSISSNNNEDEVNGNINNSNLQDDDEQVQLYGNLLESELENKVIMNLLASEYNTDKANQQQQIPTINTLNQSNQDKPDKQSSSLIEVGQCLCALLQPLVAPLDDVGLTNTSIQSLLTFPHTQTNKKKQSNLYSQSYQYSSSQTSTLHAHSQHHIKLEELQ</sequence>
<dbReference type="Proteomes" id="UP000324800">
    <property type="component" value="Unassembled WGS sequence"/>
</dbReference>
<evidence type="ECO:0000313" key="3">
    <source>
        <dbReference type="Proteomes" id="UP000324800"/>
    </source>
</evidence>
<gene>
    <name evidence="2" type="ORF">EZS28_051035</name>
</gene>
<dbReference type="EMBL" id="SNRW01038123">
    <property type="protein sequence ID" value="KAA6353438.1"/>
    <property type="molecule type" value="Genomic_DNA"/>
</dbReference>